<comment type="caution">
    <text evidence="1">The sequence shown here is derived from an EMBL/GenBank/DDBJ whole genome shotgun (WGS) entry which is preliminary data.</text>
</comment>
<accession>A0A7J8DI23</accession>
<gene>
    <name evidence="1" type="ORF">HJG63_008634</name>
</gene>
<sequence>MLCRIGQMFCGVWFPFLLSPAFSALQWQLISLRLKSLALSSDILPHLVTGSGCAIRSILLNGVPPPPSPTPGCCRVAFLKVSIKRHNRYIQIILQWFLHSFLPALDSSAIPLPVAHYFCAICISLTNAIHSATPFRPSFSTFSAINILAR</sequence>
<reference evidence="1 2" key="1">
    <citation type="journal article" date="2020" name="Nature">
        <title>Six reference-quality genomes reveal evolution of bat adaptations.</title>
        <authorList>
            <person name="Jebb D."/>
            <person name="Huang Z."/>
            <person name="Pippel M."/>
            <person name="Hughes G.M."/>
            <person name="Lavrichenko K."/>
            <person name="Devanna P."/>
            <person name="Winkler S."/>
            <person name="Jermiin L.S."/>
            <person name="Skirmuntt E.C."/>
            <person name="Katzourakis A."/>
            <person name="Burkitt-Gray L."/>
            <person name="Ray D.A."/>
            <person name="Sullivan K.A.M."/>
            <person name="Roscito J.G."/>
            <person name="Kirilenko B.M."/>
            <person name="Davalos L.M."/>
            <person name="Corthals A.P."/>
            <person name="Power M.L."/>
            <person name="Jones G."/>
            <person name="Ransome R.D."/>
            <person name="Dechmann D.K.N."/>
            <person name="Locatelli A.G."/>
            <person name="Puechmaille S.J."/>
            <person name="Fedrigo O."/>
            <person name="Jarvis E.D."/>
            <person name="Hiller M."/>
            <person name="Vernes S.C."/>
            <person name="Myers E.W."/>
            <person name="Teeling E.C."/>
        </authorList>
    </citation>
    <scope>NUCLEOTIDE SEQUENCE [LARGE SCALE GENOMIC DNA]</scope>
    <source>
        <strain evidence="1">MRouAeg1</strain>
        <tissue evidence="1">Muscle</tissue>
    </source>
</reference>
<evidence type="ECO:0000313" key="1">
    <source>
        <dbReference type="EMBL" id="KAF6422837.1"/>
    </source>
</evidence>
<evidence type="ECO:0000313" key="2">
    <source>
        <dbReference type="Proteomes" id="UP000593571"/>
    </source>
</evidence>
<organism evidence="1 2">
    <name type="scientific">Rousettus aegyptiacus</name>
    <name type="common">Egyptian fruit bat</name>
    <name type="synonym">Pteropus aegyptiacus</name>
    <dbReference type="NCBI Taxonomy" id="9407"/>
    <lineage>
        <taxon>Eukaryota</taxon>
        <taxon>Metazoa</taxon>
        <taxon>Chordata</taxon>
        <taxon>Craniata</taxon>
        <taxon>Vertebrata</taxon>
        <taxon>Euteleostomi</taxon>
        <taxon>Mammalia</taxon>
        <taxon>Eutheria</taxon>
        <taxon>Laurasiatheria</taxon>
        <taxon>Chiroptera</taxon>
        <taxon>Yinpterochiroptera</taxon>
        <taxon>Pteropodoidea</taxon>
        <taxon>Pteropodidae</taxon>
        <taxon>Rousettinae</taxon>
        <taxon>Rousettus</taxon>
    </lineage>
</organism>
<proteinExistence type="predicted"/>
<protein>
    <submittedName>
        <fullName evidence="1">Uncharacterized protein</fullName>
    </submittedName>
</protein>
<dbReference type="EMBL" id="JACASE010000012">
    <property type="protein sequence ID" value="KAF6422837.1"/>
    <property type="molecule type" value="Genomic_DNA"/>
</dbReference>
<keyword evidence="2" id="KW-1185">Reference proteome</keyword>
<name>A0A7J8DI23_ROUAE</name>
<dbReference type="Proteomes" id="UP000593571">
    <property type="component" value="Unassembled WGS sequence"/>
</dbReference>
<dbReference type="AlphaFoldDB" id="A0A7J8DI23"/>